<dbReference type="RefSeq" id="XP_001320151.1">
    <property type="nucleotide sequence ID" value="XM_001320116.1"/>
</dbReference>
<evidence type="ECO:0000313" key="1">
    <source>
        <dbReference type="EMBL" id="EAY07928.1"/>
    </source>
</evidence>
<dbReference type="EMBL" id="DS113389">
    <property type="protein sequence ID" value="EAY07928.1"/>
    <property type="molecule type" value="Genomic_DNA"/>
</dbReference>
<dbReference type="AlphaFoldDB" id="A2EHF0"/>
<gene>
    <name evidence="1" type="ORF">TVAG_064760</name>
</gene>
<reference evidence="1" key="2">
    <citation type="journal article" date="2007" name="Science">
        <title>Draft genome sequence of the sexually transmitted pathogen Trichomonas vaginalis.</title>
        <authorList>
            <person name="Carlton J.M."/>
            <person name="Hirt R.P."/>
            <person name="Silva J.C."/>
            <person name="Delcher A.L."/>
            <person name="Schatz M."/>
            <person name="Zhao Q."/>
            <person name="Wortman J.R."/>
            <person name="Bidwell S.L."/>
            <person name="Alsmark U.C.M."/>
            <person name="Besteiro S."/>
            <person name="Sicheritz-Ponten T."/>
            <person name="Noel C.J."/>
            <person name="Dacks J.B."/>
            <person name="Foster P.G."/>
            <person name="Simillion C."/>
            <person name="Van de Peer Y."/>
            <person name="Miranda-Saavedra D."/>
            <person name="Barton G.J."/>
            <person name="Westrop G.D."/>
            <person name="Mueller S."/>
            <person name="Dessi D."/>
            <person name="Fiori P.L."/>
            <person name="Ren Q."/>
            <person name="Paulsen I."/>
            <person name="Zhang H."/>
            <person name="Bastida-Corcuera F.D."/>
            <person name="Simoes-Barbosa A."/>
            <person name="Brown M.T."/>
            <person name="Hayes R.D."/>
            <person name="Mukherjee M."/>
            <person name="Okumura C.Y."/>
            <person name="Schneider R."/>
            <person name="Smith A.J."/>
            <person name="Vanacova S."/>
            <person name="Villalvazo M."/>
            <person name="Haas B.J."/>
            <person name="Pertea M."/>
            <person name="Feldblyum T.V."/>
            <person name="Utterback T.R."/>
            <person name="Shu C.L."/>
            <person name="Osoegawa K."/>
            <person name="de Jong P.J."/>
            <person name="Hrdy I."/>
            <person name="Horvathova L."/>
            <person name="Zubacova Z."/>
            <person name="Dolezal P."/>
            <person name="Malik S.B."/>
            <person name="Logsdon J.M. Jr."/>
            <person name="Henze K."/>
            <person name="Gupta A."/>
            <person name="Wang C.C."/>
            <person name="Dunne R.L."/>
            <person name="Upcroft J.A."/>
            <person name="Upcroft P."/>
            <person name="White O."/>
            <person name="Salzberg S.L."/>
            <person name="Tang P."/>
            <person name="Chiu C.-H."/>
            <person name="Lee Y.-S."/>
            <person name="Embley T.M."/>
            <person name="Coombs G.H."/>
            <person name="Mottram J.C."/>
            <person name="Tachezy J."/>
            <person name="Fraser-Liggett C.M."/>
            <person name="Johnson P.J."/>
        </authorList>
    </citation>
    <scope>NUCLEOTIDE SEQUENCE [LARGE SCALE GENOMIC DNA]</scope>
    <source>
        <strain evidence="1">G3</strain>
    </source>
</reference>
<keyword evidence="2" id="KW-1185">Reference proteome</keyword>
<dbReference type="PANTHER" id="PTHR24182:SF13">
    <property type="entry name" value="LD18443P"/>
    <property type="match status" value="1"/>
</dbReference>
<reference evidence="1" key="1">
    <citation type="submission" date="2006-10" db="EMBL/GenBank/DDBJ databases">
        <authorList>
            <person name="Amadeo P."/>
            <person name="Zhao Q."/>
            <person name="Wortman J."/>
            <person name="Fraser-Liggett C."/>
            <person name="Carlton J."/>
        </authorList>
    </citation>
    <scope>NUCLEOTIDE SEQUENCE</scope>
    <source>
        <strain evidence="1">G3</strain>
    </source>
</reference>
<evidence type="ECO:0000313" key="2">
    <source>
        <dbReference type="Proteomes" id="UP000001542"/>
    </source>
</evidence>
<dbReference type="InParanoid" id="A2EHF0"/>
<name>A2EHF0_TRIV3</name>
<proteinExistence type="predicted"/>
<organism evidence="1 2">
    <name type="scientific">Trichomonas vaginalis (strain ATCC PRA-98 / G3)</name>
    <dbReference type="NCBI Taxonomy" id="412133"/>
    <lineage>
        <taxon>Eukaryota</taxon>
        <taxon>Metamonada</taxon>
        <taxon>Parabasalia</taxon>
        <taxon>Trichomonadida</taxon>
        <taxon>Trichomonadidae</taxon>
        <taxon>Trichomonas</taxon>
    </lineage>
</organism>
<dbReference type="VEuPathDB" id="TrichDB:TVAGG3_0350320"/>
<dbReference type="PANTHER" id="PTHR24182">
    <property type="entry name" value="ANKYRIN REPEAT AND SOCS BOX CONTAINING 4"/>
    <property type="match status" value="1"/>
</dbReference>
<dbReference type="KEGG" id="tva:4765824"/>
<sequence length="125" mass="14788">MLKTNLIDSKKHLPQNIIKDILDIILFNNRYTKSYLTLAKLFTDEYHVTEVFEISGVSNVLFYNEYGIKLHKSNEFKKIKLENLDIHAENSIYGAIMYNDKEKFISFTEREGFDKDKKLISKLYP</sequence>
<dbReference type="Proteomes" id="UP000001542">
    <property type="component" value="Unassembled WGS sequence"/>
</dbReference>
<protein>
    <submittedName>
        <fullName evidence="1">Uncharacterized protein</fullName>
    </submittedName>
</protein>
<accession>A2EHF0</accession>